<feature type="region of interest" description="Disordered" evidence="1">
    <location>
        <begin position="1"/>
        <end position="28"/>
    </location>
</feature>
<dbReference type="AlphaFoldDB" id="A0A517N8A5"/>
<reference evidence="2 3" key="1">
    <citation type="submission" date="2019-02" db="EMBL/GenBank/DDBJ databases">
        <title>Deep-cultivation of Planctomycetes and their phenomic and genomic characterization uncovers novel biology.</title>
        <authorList>
            <person name="Wiegand S."/>
            <person name="Jogler M."/>
            <person name="Boedeker C."/>
            <person name="Pinto D."/>
            <person name="Vollmers J."/>
            <person name="Rivas-Marin E."/>
            <person name="Kohn T."/>
            <person name="Peeters S.H."/>
            <person name="Heuer A."/>
            <person name="Rast P."/>
            <person name="Oberbeckmann S."/>
            <person name="Bunk B."/>
            <person name="Jeske O."/>
            <person name="Meyerdierks A."/>
            <person name="Storesund J.E."/>
            <person name="Kallscheuer N."/>
            <person name="Luecker S."/>
            <person name="Lage O.M."/>
            <person name="Pohl T."/>
            <person name="Merkel B.J."/>
            <person name="Hornburger P."/>
            <person name="Mueller R.-W."/>
            <person name="Bruemmer F."/>
            <person name="Labrenz M."/>
            <person name="Spormann A.M."/>
            <person name="Op den Camp H."/>
            <person name="Overmann J."/>
            <person name="Amann R."/>
            <person name="Jetten M.S.M."/>
            <person name="Mascher T."/>
            <person name="Medema M.H."/>
            <person name="Devos D.P."/>
            <person name="Kaster A.-K."/>
            <person name="Ovreas L."/>
            <person name="Rohde M."/>
            <person name="Galperin M.Y."/>
            <person name="Jogler C."/>
        </authorList>
    </citation>
    <scope>NUCLEOTIDE SEQUENCE [LARGE SCALE GENOMIC DNA]</scope>
    <source>
        <strain evidence="2 3">K22_7</strain>
    </source>
</reference>
<dbReference type="RefSeq" id="WP_145168962.1">
    <property type="nucleotide sequence ID" value="NZ_CP036525.1"/>
</dbReference>
<evidence type="ECO:0000313" key="3">
    <source>
        <dbReference type="Proteomes" id="UP000318538"/>
    </source>
</evidence>
<accession>A0A517N8A5</accession>
<dbReference type="Proteomes" id="UP000318538">
    <property type="component" value="Chromosome"/>
</dbReference>
<evidence type="ECO:0000313" key="2">
    <source>
        <dbReference type="EMBL" id="QDT03228.1"/>
    </source>
</evidence>
<proteinExistence type="predicted"/>
<name>A0A517N8A5_9BACT</name>
<sequence>MLSSLAMLRSARDTSGRPIARLHHPPCDRTGSEAGLIARSESDFYRKARCLASESGWRGGVRMGLHRGWSAEGSYIFVLADKD</sequence>
<organism evidence="2 3">
    <name type="scientific">Rubripirellula lacrimiformis</name>
    <dbReference type="NCBI Taxonomy" id="1930273"/>
    <lineage>
        <taxon>Bacteria</taxon>
        <taxon>Pseudomonadati</taxon>
        <taxon>Planctomycetota</taxon>
        <taxon>Planctomycetia</taxon>
        <taxon>Pirellulales</taxon>
        <taxon>Pirellulaceae</taxon>
        <taxon>Rubripirellula</taxon>
    </lineage>
</organism>
<protein>
    <submittedName>
        <fullName evidence="2">Uncharacterized protein</fullName>
    </submittedName>
</protein>
<keyword evidence="3" id="KW-1185">Reference proteome</keyword>
<evidence type="ECO:0000256" key="1">
    <source>
        <dbReference type="SAM" id="MobiDB-lite"/>
    </source>
</evidence>
<dbReference type="EMBL" id="CP036525">
    <property type="protein sequence ID" value="QDT03228.1"/>
    <property type="molecule type" value="Genomic_DNA"/>
</dbReference>
<dbReference type="KEGG" id="rlc:K227x_16100"/>
<gene>
    <name evidence="2" type="ORF">K227x_16100</name>
</gene>